<sequence>MLCIFEKDKVIREYELVQPISQFKKAIYKDKIFLFFSYSLKLRCLDKDFHTLDEGNVSSEVLSMAATNMFVFCLIEDNLILKFSHKVNLLQKIKINEENLDGLAQYMNKYDQLRSFRDSIFLSKKNGMLCINSMNLKEFKKLPIKEKKYVFYNEKIVTLNADNDQIVFYDFSGMVIQKQELTNWFGKHLIMIQSENYDKISFFDFSNFILFVF</sequence>
<evidence type="ECO:0000313" key="1">
    <source>
        <dbReference type="EMBL" id="RNA32730.1"/>
    </source>
</evidence>
<reference evidence="1 2" key="1">
    <citation type="journal article" date="2018" name="Sci. Rep.">
        <title>Genomic signatures of local adaptation to the degree of environmental predictability in rotifers.</title>
        <authorList>
            <person name="Franch-Gras L."/>
            <person name="Hahn C."/>
            <person name="Garcia-Roger E.M."/>
            <person name="Carmona M.J."/>
            <person name="Serra M."/>
            <person name="Gomez A."/>
        </authorList>
    </citation>
    <scope>NUCLEOTIDE SEQUENCE [LARGE SCALE GENOMIC DNA]</scope>
    <source>
        <strain evidence="1">HYR1</strain>
    </source>
</reference>
<accession>A0A3M7SAY9</accession>
<proteinExistence type="predicted"/>
<dbReference type="Proteomes" id="UP000276133">
    <property type="component" value="Unassembled WGS sequence"/>
</dbReference>
<comment type="caution">
    <text evidence="1">The sequence shown here is derived from an EMBL/GenBank/DDBJ whole genome shotgun (WGS) entry which is preliminary data.</text>
</comment>
<gene>
    <name evidence="1" type="ORF">BpHYR1_013863</name>
</gene>
<dbReference type="EMBL" id="REGN01001757">
    <property type="protein sequence ID" value="RNA32730.1"/>
    <property type="molecule type" value="Genomic_DNA"/>
</dbReference>
<name>A0A3M7SAY9_BRAPC</name>
<evidence type="ECO:0000313" key="2">
    <source>
        <dbReference type="Proteomes" id="UP000276133"/>
    </source>
</evidence>
<protein>
    <submittedName>
        <fullName evidence="1">Uncharacterized protein</fullName>
    </submittedName>
</protein>
<organism evidence="1 2">
    <name type="scientific">Brachionus plicatilis</name>
    <name type="common">Marine rotifer</name>
    <name type="synonym">Brachionus muelleri</name>
    <dbReference type="NCBI Taxonomy" id="10195"/>
    <lineage>
        <taxon>Eukaryota</taxon>
        <taxon>Metazoa</taxon>
        <taxon>Spiralia</taxon>
        <taxon>Gnathifera</taxon>
        <taxon>Rotifera</taxon>
        <taxon>Eurotatoria</taxon>
        <taxon>Monogononta</taxon>
        <taxon>Pseudotrocha</taxon>
        <taxon>Ploima</taxon>
        <taxon>Brachionidae</taxon>
        <taxon>Brachionus</taxon>
    </lineage>
</organism>
<keyword evidence="2" id="KW-1185">Reference proteome</keyword>
<dbReference type="AlphaFoldDB" id="A0A3M7SAY9"/>